<dbReference type="CDD" id="cd00010">
    <property type="entry name" value="AAI_LTSS"/>
    <property type="match status" value="1"/>
</dbReference>
<gene>
    <name evidence="3" type="ORF">V6N12_035108</name>
    <name evidence="4" type="ORF">V6N12_041563</name>
</gene>
<evidence type="ECO:0000259" key="2">
    <source>
        <dbReference type="Pfam" id="PF14368"/>
    </source>
</evidence>
<keyword evidence="1" id="KW-0812">Transmembrane</keyword>
<evidence type="ECO:0000313" key="3">
    <source>
        <dbReference type="EMBL" id="KAK8494802.1"/>
    </source>
</evidence>
<dbReference type="Gene3D" id="1.10.110.10">
    <property type="entry name" value="Plant lipid-transfer and hydrophobic proteins"/>
    <property type="match status" value="1"/>
</dbReference>
<name>A0ABR2AQ25_9ROSI</name>
<comment type="caution">
    <text evidence="4">The sequence shown here is derived from an EMBL/GenBank/DDBJ whole genome shotgun (WGS) entry which is preliminary data.</text>
</comment>
<feature type="domain" description="Bifunctional inhibitor/plant lipid transfer protein/seed storage helical" evidence="2">
    <location>
        <begin position="41"/>
        <end position="128"/>
    </location>
</feature>
<accession>A0ABR2AQ25</accession>
<dbReference type="Proteomes" id="UP001472677">
    <property type="component" value="Unassembled WGS sequence"/>
</dbReference>
<dbReference type="InterPro" id="IPR036312">
    <property type="entry name" value="Bifun_inhib/LTP/seed_sf"/>
</dbReference>
<dbReference type="EMBL" id="JBBPBM010000496">
    <property type="protein sequence ID" value="KAK8494802.1"/>
    <property type="molecule type" value="Genomic_DNA"/>
</dbReference>
<dbReference type="Pfam" id="PF14368">
    <property type="entry name" value="LTP_2"/>
    <property type="match status" value="1"/>
</dbReference>
<keyword evidence="1" id="KW-0472">Membrane</keyword>
<keyword evidence="5" id="KW-1185">Reference proteome</keyword>
<dbReference type="EMBL" id="JBBPBM010000394">
    <property type="protein sequence ID" value="KAK8495929.1"/>
    <property type="molecule type" value="Genomic_DNA"/>
</dbReference>
<proteinExistence type="predicted"/>
<protein>
    <recommendedName>
        <fullName evidence="2">Bifunctional inhibitor/plant lipid transfer protein/seed storage helical domain-containing protein</fullName>
    </recommendedName>
</protein>
<dbReference type="SUPFAM" id="SSF47699">
    <property type="entry name" value="Bifunctional inhibitor/lipid-transfer protein/seed storage 2S albumin"/>
    <property type="match status" value="1"/>
</dbReference>
<sequence length="410" mass="44004">MQVSRKEYKQRPDMAFSSKSCCLNVLFVFLVSFNALVRDVGAAGECGKTPIRSAAASLSPCLGAARNAGAKVPPACCAKVGALIRSSPSCLCAILLSPLAKQSGIMPGVAIGIPKRCNIRNRQAGKKCGQLHSSPPTNMGEFMFNSMAYYTSASNSNSLLHGPSLGWDPQNLGVLNADMSLVMGGTGIGTGTVPWFPHLDPADFSSGYLEDALLEFSERSKRRRVLLYNDDHDHINDLAMQGYWNYSCNWGQSEDFTCMSQLTTSINGVSDGPMSTCTSSEEPNIITEMKTPEEEAFDSPSSSYKLSAVKTKSFSSGNDGKTKKKRVITRVVYPFALVKPGGIEGDMTLNDINERILMPPTRPVRHPVGDFACRPCVSADGPGLSGKAVVALTKIHTQGRGTITIIRTKG</sequence>
<dbReference type="InterPro" id="IPR016140">
    <property type="entry name" value="Bifunc_inhib/LTP/seed_store"/>
</dbReference>
<organism evidence="4 5">
    <name type="scientific">Hibiscus sabdariffa</name>
    <name type="common">roselle</name>
    <dbReference type="NCBI Taxonomy" id="183260"/>
    <lineage>
        <taxon>Eukaryota</taxon>
        <taxon>Viridiplantae</taxon>
        <taxon>Streptophyta</taxon>
        <taxon>Embryophyta</taxon>
        <taxon>Tracheophyta</taxon>
        <taxon>Spermatophyta</taxon>
        <taxon>Magnoliopsida</taxon>
        <taxon>eudicotyledons</taxon>
        <taxon>Gunneridae</taxon>
        <taxon>Pentapetalae</taxon>
        <taxon>rosids</taxon>
        <taxon>malvids</taxon>
        <taxon>Malvales</taxon>
        <taxon>Malvaceae</taxon>
        <taxon>Malvoideae</taxon>
        <taxon>Hibiscus</taxon>
    </lineage>
</organism>
<dbReference type="PANTHER" id="PTHR33385:SF18">
    <property type="entry name" value="XRI1-LIKE PROTEIN"/>
    <property type="match status" value="1"/>
</dbReference>
<evidence type="ECO:0000313" key="5">
    <source>
        <dbReference type="Proteomes" id="UP001472677"/>
    </source>
</evidence>
<reference evidence="4 5" key="1">
    <citation type="journal article" date="2024" name="G3 (Bethesda)">
        <title>Genome assembly of Hibiscus sabdariffa L. provides insights into metabolisms of medicinal natural products.</title>
        <authorList>
            <person name="Kim T."/>
        </authorList>
    </citation>
    <scope>NUCLEOTIDE SEQUENCE [LARGE SCALE GENOMIC DNA]</scope>
    <source>
        <strain evidence="4">TK-2024</strain>
        <tissue evidence="4">Old leaves</tissue>
    </source>
</reference>
<feature type="transmembrane region" description="Helical" evidence="1">
    <location>
        <begin position="21"/>
        <end position="37"/>
    </location>
</feature>
<evidence type="ECO:0000256" key="1">
    <source>
        <dbReference type="SAM" id="Phobius"/>
    </source>
</evidence>
<dbReference type="PANTHER" id="PTHR33385">
    <property type="entry name" value="PROTEIN XRI1"/>
    <property type="match status" value="1"/>
</dbReference>
<dbReference type="InterPro" id="IPR039933">
    <property type="entry name" value="XRI1"/>
</dbReference>
<evidence type="ECO:0000313" key="4">
    <source>
        <dbReference type="EMBL" id="KAK8495929.1"/>
    </source>
</evidence>
<keyword evidence="1" id="KW-1133">Transmembrane helix</keyword>